<dbReference type="Gene3D" id="1.10.472.140">
    <property type="match status" value="1"/>
</dbReference>
<dbReference type="InterPro" id="IPR028309">
    <property type="entry name" value="RB_fam"/>
</dbReference>
<evidence type="ECO:0000256" key="4">
    <source>
        <dbReference type="ARBA" id="ARBA00023015"/>
    </source>
</evidence>
<evidence type="ECO:0000256" key="1">
    <source>
        <dbReference type="ARBA" id="ARBA00004123"/>
    </source>
</evidence>
<dbReference type="InterPro" id="IPR002719">
    <property type="entry name" value="RB_B"/>
</dbReference>
<dbReference type="PANTHER" id="PTHR13742">
    <property type="entry name" value="RETINOBLASTOMA-ASSOCIATED PROTEIN RB -RELATED"/>
    <property type="match status" value="1"/>
</dbReference>
<evidence type="ECO:0000259" key="10">
    <source>
        <dbReference type="SMART" id="SM01367"/>
    </source>
</evidence>
<comment type="similarity">
    <text evidence="2">Belongs to the retinoblastoma protein (RB) family.</text>
</comment>
<evidence type="ECO:0000256" key="5">
    <source>
        <dbReference type="ARBA" id="ARBA00023163"/>
    </source>
</evidence>
<feature type="domain" description="Retinoblastoma-associated protein A-box" evidence="11">
    <location>
        <begin position="410"/>
        <end position="603"/>
    </location>
</feature>
<keyword evidence="6" id="KW-0539">Nucleus</keyword>
<evidence type="ECO:0000256" key="8">
    <source>
        <dbReference type="ARBA" id="ARBA00025018"/>
    </source>
</evidence>
<name>A0A6P5GNG7_ANACO</name>
<evidence type="ECO:0000256" key="3">
    <source>
        <dbReference type="ARBA" id="ARBA00022491"/>
    </source>
</evidence>
<dbReference type="GO" id="GO:2000134">
    <property type="term" value="P:negative regulation of G1/S transition of mitotic cell cycle"/>
    <property type="evidence" value="ECO:0007669"/>
    <property type="project" value="TreeGrafter"/>
</dbReference>
<dbReference type="Gene3D" id="1.10.472.10">
    <property type="entry name" value="Cyclin-like"/>
    <property type="match status" value="2"/>
</dbReference>
<dbReference type="PANTHER" id="PTHR13742:SF22">
    <property type="entry name" value="RETINOBLASTOMA-RELATED PROTEIN 2"/>
    <property type="match status" value="1"/>
</dbReference>
<keyword evidence="4" id="KW-0805">Transcription regulation</keyword>
<dbReference type="InterPro" id="IPR002720">
    <property type="entry name" value="RB_A"/>
</dbReference>
<keyword evidence="5" id="KW-0804">Transcription</keyword>
<evidence type="ECO:0000259" key="11">
    <source>
        <dbReference type="SMART" id="SM01368"/>
    </source>
</evidence>
<accession>A0A6P5GNG7</accession>
<dbReference type="Proteomes" id="UP000515123">
    <property type="component" value="Linkage group 17"/>
</dbReference>
<sequence length="995" mass="111537">MSSEAAAAAAAAEDAVSPNSEDGGGVGAGFYDLCKGLDVGEDLKREAVSLLKESKNIRFASPFGTRQPIEIEKFRAAYVLFCAAKLRKGQGKEEKKEERIRLCQVLRCSKLKLDDFFKEAQQFSLKFDQILSKFYGSDWEEKLELKQLEKYIKLLTDASKFYDKAYKELFSSPSNVQHCSISGCIRKYSEFYHFGWLLFLALRIHTPELFKDLVSCIHGLVAILAILIIHVPTEFRNFTIQDSFHFVKRSEKGVDLLASLCQTYHTLEDHLKRMMGKAQNLIVDILNRNPSLASECKAENFDQINTDGLIYFKDLLDERSLQSSILILGRHYENAINTQGELDERMFVNDEENLLDSESTSGATFCSTRFKFESLASPTRTIKSMLNLPRSPSSPTNGCFINSSKMVQMTPVSSAMTSAKWLRDVISSLPPKPSTELERFFASCDRDITSDVTRRADIILEAIFPSSSSGGRSISFDTTWAKERKMEALKLYYRVLEAICKAESQLLSENNLTSLLSNERFHRCMLACSAEIVLATHKSVVMMLPDVLRAVGLTAFDLSKVIESFVRHEETLPRELKRHLNSLEEQLLESKALEKGSSLYNSLIVVRPALAVEINRLALLADPMPSLDEIEVHNIADRGLPPLPSRKHGALPDQNGEARSPKRACNEFRSVLVERNSFTPPTKERLLTFNSLKSRVLTLQPTFASPNQRNPVGGGETCAEIGIKIFFSKILKLAAIRIRSLCERLRQSQQILERVYSIFQQILFHQTALFFNRHVDQLILCCLYGVAKVSHANLTFKEIVNNYRKEPQWKVGVFRSVFVGFSSANGNAGVGLNHVDIITFYNEIFIPSVKPLLWGLTDEGAHMQDRNITDAGQGQGSPKLYPFTKLPDMSPKKVSASHNVYVSPLRQSKVDTLLPPSAKSYYACVGESTRAYQSPSKDLTDINKRLNCGAKNRLGFDMVSDSVVAGSFGYQNGSSASSEAAVTFNLPVKREQPDD</sequence>
<organism evidence="12 13">
    <name type="scientific">Ananas comosus</name>
    <name type="common">Pineapple</name>
    <name type="synonym">Ananas ananas</name>
    <dbReference type="NCBI Taxonomy" id="4615"/>
    <lineage>
        <taxon>Eukaryota</taxon>
        <taxon>Viridiplantae</taxon>
        <taxon>Streptophyta</taxon>
        <taxon>Embryophyta</taxon>
        <taxon>Tracheophyta</taxon>
        <taxon>Spermatophyta</taxon>
        <taxon>Magnoliopsida</taxon>
        <taxon>Liliopsida</taxon>
        <taxon>Poales</taxon>
        <taxon>Bromeliaceae</taxon>
        <taxon>Bromelioideae</taxon>
        <taxon>Ananas</taxon>
    </lineage>
</organism>
<keyword evidence="3" id="KW-0678">Repressor</keyword>
<reference evidence="12" key="1">
    <citation type="journal article" date="2015" name="Nat. Genet.">
        <title>The pineapple genome and the evolution of CAM photosynthesis.</title>
        <authorList>
            <person name="Ming R."/>
            <person name="VanBuren R."/>
            <person name="Wai C.M."/>
            <person name="Tang H."/>
            <person name="Schatz M.C."/>
            <person name="Bowers J.E."/>
            <person name="Lyons E."/>
            <person name="Wang M.L."/>
            <person name="Chen J."/>
            <person name="Biggers E."/>
            <person name="Zhang J."/>
            <person name="Huang L."/>
            <person name="Zhang L."/>
            <person name="Miao W."/>
            <person name="Zhang J."/>
            <person name="Ye Z."/>
            <person name="Miao C."/>
            <person name="Lin Z."/>
            <person name="Wang H."/>
            <person name="Zhou H."/>
            <person name="Yim W.C."/>
            <person name="Priest H.D."/>
            <person name="Zheng C."/>
            <person name="Woodhouse M."/>
            <person name="Edger P.P."/>
            <person name="Guyot R."/>
            <person name="Guo H.B."/>
            <person name="Guo H."/>
            <person name="Zheng G."/>
            <person name="Singh R."/>
            <person name="Sharma A."/>
            <person name="Min X."/>
            <person name="Zheng Y."/>
            <person name="Lee H."/>
            <person name="Gurtowski J."/>
            <person name="Sedlazeck F.J."/>
            <person name="Harkess A."/>
            <person name="McKain M.R."/>
            <person name="Liao Z."/>
            <person name="Fang J."/>
            <person name="Liu J."/>
            <person name="Zhang X."/>
            <person name="Zhang Q."/>
            <person name="Hu W."/>
            <person name="Qin Y."/>
            <person name="Wang K."/>
            <person name="Chen L.Y."/>
            <person name="Shirley N."/>
            <person name="Lin Y.R."/>
            <person name="Liu L.Y."/>
            <person name="Hernandez A.G."/>
            <person name="Wright C.L."/>
            <person name="Bulone V."/>
            <person name="Tuskan G.A."/>
            <person name="Heath K."/>
            <person name="Zee F."/>
            <person name="Moore P.H."/>
            <person name="Sunkar R."/>
            <person name="Leebens-Mack J.H."/>
            <person name="Mockler T."/>
            <person name="Bennetzen J.L."/>
            <person name="Freeling M."/>
            <person name="Sankoff D."/>
            <person name="Paterson A.H."/>
            <person name="Zhu X."/>
            <person name="Yang X."/>
            <person name="Smith J.A."/>
            <person name="Cushman J.C."/>
            <person name="Paull R.E."/>
            <person name="Yu Q."/>
        </authorList>
    </citation>
    <scope>NUCLEOTIDE SEQUENCE [LARGE SCALE GENOMIC DNA]</scope>
    <source>
        <strain evidence="12">cv. F153</strain>
    </source>
</reference>
<evidence type="ECO:0000256" key="9">
    <source>
        <dbReference type="SAM" id="MobiDB-lite"/>
    </source>
</evidence>
<dbReference type="Pfam" id="PF01858">
    <property type="entry name" value="RB_A"/>
    <property type="match status" value="1"/>
</dbReference>
<dbReference type="AlphaFoldDB" id="A0A6P5GNG7"/>
<dbReference type="InterPro" id="IPR024599">
    <property type="entry name" value="RB_N"/>
</dbReference>
<dbReference type="FunFam" id="1.10.472.140:FF:000003">
    <property type="entry name" value="Retinoblastoma-related protein 1"/>
    <property type="match status" value="1"/>
</dbReference>
<dbReference type="GO" id="GO:0000977">
    <property type="term" value="F:RNA polymerase II transcription regulatory region sequence-specific DNA binding"/>
    <property type="evidence" value="ECO:0007669"/>
    <property type="project" value="TreeGrafter"/>
</dbReference>
<keyword evidence="7" id="KW-0131">Cell cycle</keyword>
<dbReference type="Pfam" id="PF01857">
    <property type="entry name" value="RB_B"/>
    <property type="match status" value="1"/>
</dbReference>
<dbReference type="FunFam" id="1.10.472.10:FF:000067">
    <property type="entry name" value="Retinoblastoma-related protein 1"/>
    <property type="match status" value="1"/>
</dbReference>
<dbReference type="GO" id="GO:0000785">
    <property type="term" value="C:chromatin"/>
    <property type="evidence" value="ECO:0007669"/>
    <property type="project" value="TreeGrafter"/>
</dbReference>
<feature type="domain" description="Retinoblastoma-associated protein N-terminal" evidence="10">
    <location>
        <begin position="88"/>
        <end position="230"/>
    </location>
</feature>
<evidence type="ECO:0000256" key="7">
    <source>
        <dbReference type="ARBA" id="ARBA00023306"/>
    </source>
</evidence>
<comment type="function">
    <text evidence="8">Regulator of biological processes that recruits a histone deacetylase to control gene transcription. May play a role in the entry into mitosis, negatively regulating the cell proliferation. Formation of stable complexes with geminiviridae replication-associated proteins may create a cellular environment which favors viral DNA replication.</text>
</comment>
<dbReference type="GO" id="GO:0030154">
    <property type="term" value="P:cell differentiation"/>
    <property type="evidence" value="ECO:0007669"/>
    <property type="project" value="TreeGrafter"/>
</dbReference>
<dbReference type="OrthoDB" id="844594at2759"/>
<keyword evidence="12" id="KW-1185">Reference proteome</keyword>
<dbReference type="InterPro" id="IPR036915">
    <property type="entry name" value="Cyclin-like_sf"/>
</dbReference>
<dbReference type="GO" id="GO:0005634">
    <property type="term" value="C:nucleus"/>
    <property type="evidence" value="ECO:0007669"/>
    <property type="project" value="UniProtKB-SubCell"/>
</dbReference>
<reference evidence="13" key="2">
    <citation type="submission" date="2025-08" db="UniProtKB">
        <authorList>
            <consortium name="RefSeq"/>
        </authorList>
    </citation>
    <scope>IDENTIFICATION</scope>
    <source>
        <tissue evidence="13">Leaf</tissue>
    </source>
</reference>
<evidence type="ECO:0000256" key="2">
    <source>
        <dbReference type="ARBA" id="ARBA00009475"/>
    </source>
</evidence>
<proteinExistence type="inferred from homology"/>
<dbReference type="SMART" id="SM01368">
    <property type="entry name" value="RB_A"/>
    <property type="match status" value="1"/>
</dbReference>
<feature type="region of interest" description="Disordered" evidence="9">
    <location>
        <begin position="641"/>
        <end position="660"/>
    </location>
</feature>
<dbReference type="Pfam" id="PF11934">
    <property type="entry name" value="DUF3452"/>
    <property type="match status" value="1"/>
</dbReference>
<dbReference type="RefSeq" id="XP_020106925.1">
    <property type="nucleotide sequence ID" value="XM_020251336.1"/>
</dbReference>
<dbReference type="GO" id="GO:0032875">
    <property type="term" value="P:regulation of DNA endoreduplication"/>
    <property type="evidence" value="ECO:0007669"/>
    <property type="project" value="UniProtKB-ARBA"/>
</dbReference>
<dbReference type="SUPFAM" id="SSF47954">
    <property type="entry name" value="Cyclin-like"/>
    <property type="match status" value="2"/>
</dbReference>
<gene>
    <name evidence="13" type="primary">LOC109723115</name>
</gene>
<dbReference type="GO" id="GO:0006357">
    <property type="term" value="P:regulation of transcription by RNA polymerase II"/>
    <property type="evidence" value="ECO:0007669"/>
    <property type="project" value="InterPro"/>
</dbReference>
<evidence type="ECO:0000313" key="12">
    <source>
        <dbReference type="Proteomes" id="UP000515123"/>
    </source>
</evidence>
<dbReference type="GeneID" id="109723115"/>
<dbReference type="FunFam" id="1.10.472.10:FF:000030">
    <property type="entry name" value="Retinoblastoma-related protein 1"/>
    <property type="match status" value="1"/>
</dbReference>
<dbReference type="SMART" id="SM01367">
    <property type="entry name" value="DUF3452"/>
    <property type="match status" value="1"/>
</dbReference>
<protein>
    <submittedName>
        <fullName evidence="13">Retinoblastoma-related protein-like isoform X1</fullName>
    </submittedName>
</protein>
<evidence type="ECO:0000256" key="6">
    <source>
        <dbReference type="ARBA" id="ARBA00023242"/>
    </source>
</evidence>
<evidence type="ECO:0000313" key="13">
    <source>
        <dbReference type="RefSeq" id="XP_020106925.1"/>
    </source>
</evidence>
<dbReference type="GO" id="GO:0005667">
    <property type="term" value="C:transcription regulator complex"/>
    <property type="evidence" value="ECO:0007669"/>
    <property type="project" value="TreeGrafter"/>
</dbReference>
<comment type="subcellular location">
    <subcellularLocation>
        <location evidence="1">Nucleus</location>
    </subcellularLocation>
</comment>